<evidence type="ECO:0000256" key="12">
    <source>
        <dbReference type="SAM" id="MobiDB-lite"/>
    </source>
</evidence>
<dbReference type="Gene3D" id="3.30.60.90">
    <property type="match status" value="1"/>
</dbReference>
<organism evidence="15 16">
    <name type="scientific">Geodia barretti</name>
    <name type="common">Barrett's horny sponge</name>
    <dbReference type="NCBI Taxonomy" id="519541"/>
    <lineage>
        <taxon>Eukaryota</taxon>
        <taxon>Metazoa</taxon>
        <taxon>Porifera</taxon>
        <taxon>Demospongiae</taxon>
        <taxon>Heteroscleromorpha</taxon>
        <taxon>Tetractinellida</taxon>
        <taxon>Astrophorina</taxon>
        <taxon>Geodiidae</taxon>
        <taxon>Geodia</taxon>
    </lineage>
</organism>
<dbReference type="PROSITE" id="PS50020">
    <property type="entry name" value="WW_DOMAIN_2"/>
    <property type="match status" value="1"/>
</dbReference>
<dbReference type="GO" id="GO:0005856">
    <property type="term" value="C:cytoskeleton"/>
    <property type="evidence" value="ECO:0007669"/>
    <property type="project" value="UniProtKB-SubCell"/>
</dbReference>
<dbReference type="InterPro" id="IPR015153">
    <property type="entry name" value="EF-hand_dom_typ1"/>
</dbReference>
<keyword evidence="4" id="KW-0963">Cytoplasm</keyword>
<dbReference type="Gene3D" id="1.10.238.10">
    <property type="entry name" value="EF-hand"/>
    <property type="match status" value="2"/>
</dbReference>
<dbReference type="Pfam" id="PF00435">
    <property type="entry name" value="Spectrin"/>
    <property type="match status" value="3"/>
</dbReference>
<dbReference type="SUPFAM" id="SSF57850">
    <property type="entry name" value="RING/U-box"/>
    <property type="match status" value="1"/>
</dbReference>
<dbReference type="GO" id="GO:0008270">
    <property type="term" value="F:zinc ion binding"/>
    <property type="evidence" value="ECO:0007669"/>
    <property type="project" value="UniProtKB-KW"/>
</dbReference>
<sequence>MTYDVPKSLLEPPSPLMEFNQIATCHLDRAIHRLPRSSPYRPDLEGMGEELRGKGAGHRPSSLHEELLQFIIDEWAQIPKESSPPPAEGSRLVVEETARLLRDHTHTEACLAFACEVGGVEESIRGVVGRISNLRVPREPDLEKVHNGIDHCESMLSQLKKLQASLNSWNEESLVVLASLSSSSSLPPSPPPPSIRITQTIEIWLFDLSTLLQSANLQLSTKLRELRERETLTNSLHRHLQTLSHTLSAACKLVGDRDDVIEVRGHIQQCKEMHKQLSNKSDWVDQLMDEMEKYVSASPQSHACQNLLDEVKQIKEDWEKVCGELAVVPQLEPTLRVNMLRNVATVIKTMESDLPGLEVTSLKLDDVIAKQKKARSLVSKCRQLLSSLQTTEVNLLQTMSPPAGNQGNAVILPEVVVGGVDPAQQQKRCRELQQDCKRIMSELKTLSSLLATSHTLLERLECETQDLRVWVDDTKAALEVGGVAGTQQHRVKFQAITQQLLAKQPHMESYQSLVSEVLLLPGDTSEKKKIEKEVLALYADWDSICHQCVPAGTLPLMSPTTPQNTLFRAPQEFEDPSQMVEWLIMLDYQLQPEKMVVGDFLHVRRALRDLQLIEAELQSKEKIYNHFMRNIDPSTNTETEAHCNEAGRERSNSPSPPPLSVPLEDSGEFNPQQGVNHVDLSPERRRRQFENWTGMESVQEQSGEEEEEDGSATPHVPEHNDNHSNKSTLLHTATKKTQKTLDNRRQLSMETTSSNPKLSECFPKQPSLPLLLSHTSLPHGLPTPPSSLSSSMQHTPPMSLLSSFSSFDNGSRSLLSRQVSITSSITASLAELLVAGSPGASMPEDLYQLKLLWSGMKTAIEQKRQRLERIRDLWRSFEEKKEEFVGFLARAETRLREFPVTVAQAMDLGLIQNEIETQKSFLEEIPVQERRLSVLNKLGQDLATRYHADDSTADLQDVLQDINRRWTVVMESVARHQPEVNLLSQQWAEFHSHYQSFHQWLRNIDTEMANLNPFVSNMATVQMQLMKLKEIREELAAHEGVLDAVKLLSYKLQGEEGSSCHVNPAAIRSRLESASRRWDHLQKLAHERHAALEESLTDKQQLLTRMADCLSWLQQAEKHMARQKPLGEDYYQIHTQFIAHQTFSQEVEEQMPKMEAVIQAGRSSLLDVHWPLGTPERSRMDSLRSEFLAVEKRWSKVRAESEEWGRILESLHPEMETFQTLCAECGQRLSEVELRANGMPPVANRVVMLTQQLEELREFEAGLVVVGNVLERVIGTQKKLMQLGARVSGDLVELVRRFHERWGEVKKTITKRYSAIDKALVKYDPQNLGVATLPRGWIREKTRNGTPYYIENKRDGGQQWQHPELSQISRSMESEYNQPCYPNMAYPAALKLRNLQKRTQLHLLETRVAMQTFEEDHVYSMYNSHKALSSSDMIMLCLGLFEQAEGRPAVKSEPLYVNRAVELTAAWIRDIYDITHEGSVTCASFQIAMVCLSQGRLEEKQRCLFRLMARNSDAITLHQLADFLEHLVQIPQNVLQTQYCSVDSLDYHAQDCFKKFSDEAGQLSLPQFLTWAQTEPLPLSWLAVMHRAAAAETTQHDVRCAVCRAGPPISGFRYRCQQCHNYDMCQSCFWSGWNPSPPGPAPPGPPPPLPEAFSASWCFEEQDLKDSLPQPPRGPQKRKKKI</sequence>
<evidence type="ECO:0000256" key="5">
    <source>
        <dbReference type="ARBA" id="ARBA00022723"/>
    </source>
</evidence>
<keyword evidence="9" id="KW-0472">Membrane</keyword>
<dbReference type="GO" id="GO:0016010">
    <property type="term" value="C:dystrophin-associated glycoprotein complex"/>
    <property type="evidence" value="ECO:0007669"/>
    <property type="project" value="UniProtKB-ARBA"/>
</dbReference>
<dbReference type="SMART" id="SM00291">
    <property type="entry name" value="ZnF_ZZ"/>
    <property type="match status" value="1"/>
</dbReference>
<accession>A0AA35WA12</accession>
<evidence type="ECO:0000256" key="7">
    <source>
        <dbReference type="ARBA" id="ARBA00022833"/>
    </source>
</evidence>
<keyword evidence="3" id="KW-1003">Cell membrane</keyword>
<dbReference type="Gene3D" id="1.20.58.60">
    <property type="match status" value="6"/>
</dbReference>
<name>A0AA35WA12_GEOBA</name>
<keyword evidence="6 11" id="KW-0863">Zinc-finger</keyword>
<keyword evidence="5" id="KW-0479">Metal-binding</keyword>
<dbReference type="Pfam" id="PF09068">
    <property type="entry name" value="EF-hand_2"/>
    <property type="match status" value="1"/>
</dbReference>
<evidence type="ECO:0000256" key="2">
    <source>
        <dbReference type="ARBA" id="ARBA00004278"/>
    </source>
</evidence>
<dbReference type="InterPro" id="IPR002017">
    <property type="entry name" value="Spectrin_repeat"/>
</dbReference>
<dbReference type="InterPro" id="IPR043145">
    <property type="entry name" value="Znf_ZZ_sf"/>
</dbReference>
<dbReference type="PANTHER" id="PTHR12268:SF14">
    <property type="entry name" value="DYSTROPHIN-1"/>
    <property type="match status" value="1"/>
</dbReference>
<evidence type="ECO:0000256" key="10">
    <source>
        <dbReference type="ARBA" id="ARBA00023212"/>
    </source>
</evidence>
<feature type="compositionally biased region" description="Polar residues" evidence="12">
    <location>
        <begin position="748"/>
        <end position="757"/>
    </location>
</feature>
<dbReference type="InterPro" id="IPR018159">
    <property type="entry name" value="Spectrin/alpha-actinin"/>
</dbReference>
<dbReference type="InterPro" id="IPR050774">
    <property type="entry name" value="KCMF1/Dystrophin"/>
</dbReference>
<dbReference type="GO" id="GO:0045202">
    <property type="term" value="C:synapse"/>
    <property type="evidence" value="ECO:0007669"/>
    <property type="project" value="GOC"/>
</dbReference>
<protein>
    <submittedName>
        <fullName evidence="15">Utrophin</fullName>
    </submittedName>
</protein>
<dbReference type="GO" id="GO:0005737">
    <property type="term" value="C:cytoplasm"/>
    <property type="evidence" value="ECO:0007669"/>
    <property type="project" value="UniProtKB-ARBA"/>
</dbReference>
<dbReference type="EMBL" id="CASHTH010000755">
    <property type="protein sequence ID" value="CAI8007195.1"/>
    <property type="molecule type" value="Genomic_DNA"/>
</dbReference>
<feature type="domain" description="WW" evidence="13">
    <location>
        <begin position="1331"/>
        <end position="1365"/>
    </location>
</feature>
<dbReference type="Proteomes" id="UP001174909">
    <property type="component" value="Unassembled WGS sequence"/>
</dbReference>
<feature type="domain" description="ZZ-type" evidence="14">
    <location>
        <begin position="1595"/>
        <end position="1654"/>
    </location>
</feature>
<dbReference type="GO" id="GO:0099536">
    <property type="term" value="P:synaptic signaling"/>
    <property type="evidence" value="ECO:0007669"/>
    <property type="project" value="TreeGrafter"/>
</dbReference>
<evidence type="ECO:0000256" key="4">
    <source>
        <dbReference type="ARBA" id="ARBA00022490"/>
    </source>
</evidence>
<evidence type="ECO:0000256" key="11">
    <source>
        <dbReference type="PROSITE-ProRule" id="PRU00228"/>
    </source>
</evidence>
<comment type="caution">
    <text evidence="15">The sequence shown here is derived from an EMBL/GenBank/DDBJ whole genome shotgun (WGS) entry which is preliminary data.</text>
</comment>
<dbReference type="InterPro" id="IPR001202">
    <property type="entry name" value="WW_dom"/>
</dbReference>
<dbReference type="InterPro" id="IPR011992">
    <property type="entry name" value="EF-hand-dom_pair"/>
</dbReference>
<evidence type="ECO:0000313" key="15">
    <source>
        <dbReference type="EMBL" id="CAI8007195.1"/>
    </source>
</evidence>
<dbReference type="SUPFAM" id="SSF47473">
    <property type="entry name" value="EF-hand"/>
    <property type="match status" value="2"/>
</dbReference>
<dbReference type="InterPro" id="IPR015154">
    <property type="entry name" value="EF-hand_dom_typ2"/>
</dbReference>
<evidence type="ECO:0000313" key="16">
    <source>
        <dbReference type="Proteomes" id="UP001174909"/>
    </source>
</evidence>
<evidence type="ECO:0000259" key="14">
    <source>
        <dbReference type="PROSITE" id="PS50135"/>
    </source>
</evidence>
<dbReference type="Pfam" id="PF09069">
    <property type="entry name" value="EF-hand_3"/>
    <property type="match status" value="1"/>
</dbReference>
<evidence type="ECO:0000259" key="13">
    <source>
        <dbReference type="PROSITE" id="PS50020"/>
    </source>
</evidence>
<dbReference type="PROSITE" id="PS50135">
    <property type="entry name" value="ZF_ZZ_2"/>
    <property type="match status" value="1"/>
</dbReference>
<feature type="compositionally biased region" description="Basic and acidic residues" evidence="12">
    <location>
        <begin position="639"/>
        <end position="651"/>
    </location>
</feature>
<evidence type="ECO:0000256" key="9">
    <source>
        <dbReference type="ARBA" id="ARBA00023136"/>
    </source>
</evidence>
<dbReference type="GO" id="GO:0003779">
    <property type="term" value="F:actin binding"/>
    <property type="evidence" value="ECO:0007669"/>
    <property type="project" value="UniProtKB-KW"/>
</dbReference>
<evidence type="ECO:0000256" key="6">
    <source>
        <dbReference type="ARBA" id="ARBA00022771"/>
    </source>
</evidence>
<evidence type="ECO:0000256" key="1">
    <source>
        <dbReference type="ARBA" id="ARBA00004245"/>
    </source>
</evidence>
<gene>
    <name evidence="15" type="ORF">GBAR_LOCUS5100</name>
</gene>
<comment type="subcellular location">
    <subcellularLocation>
        <location evidence="2">Cell membrane</location>
        <location evidence="2">Sarcolemma</location>
        <topology evidence="2">Peripheral membrane protein</topology>
        <orientation evidence="2">Cytoplasmic side</orientation>
    </subcellularLocation>
    <subcellularLocation>
        <location evidence="1">Cytoplasm</location>
        <location evidence="1">Cytoskeleton</location>
    </subcellularLocation>
</comment>
<evidence type="ECO:0000256" key="8">
    <source>
        <dbReference type="ARBA" id="ARBA00022837"/>
    </source>
</evidence>
<dbReference type="InterPro" id="IPR000433">
    <property type="entry name" value="Znf_ZZ"/>
</dbReference>
<feature type="compositionally biased region" description="Low complexity" evidence="12">
    <location>
        <begin position="767"/>
        <end position="795"/>
    </location>
</feature>
<evidence type="ECO:0000256" key="3">
    <source>
        <dbReference type="ARBA" id="ARBA00022475"/>
    </source>
</evidence>
<keyword evidence="7" id="KW-0862">Zinc</keyword>
<dbReference type="Pfam" id="PF00569">
    <property type="entry name" value="ZZ"/>
    <property type="match status" value="1"/>
</dbReference>
<keyword evidence="8" id="KW-0106">Calcium</keyword>
<dbReference type="SUPFAM" id="SSF46966">
    <property type="entry name" value="Spectrin repeat"/>
    <property type="match status" value="5"/>
</dbReference>
<proteinExistence type="predicted"/>
<dbReference type="CDD" id="cd00176">
    <property type="entry name" value="SPEC"/>
    <property type="match status" value="2"/>
</dbReference>
<keyword evidence="10" id="KW-0206">Cytoskeleton</keyword>
<reference evidence="15" key="1">
    <citation type="submission" date="2023-03" db="EMBL/GenBank/DDBJ databases">
        <authorList>
            <person name="Steffen K."/>
            <person name="Cardenas P."/>
        </authorList>
    </citation>
    <scope>NUCLEOTIDE SEQUENCE</scope>
</reference>
<keyword evidence="16" id="KW-1185">Reference proteome</keyword>
<feature type="region of interest" description="Disordered" evidence="12">
    <location>
        <begin position="630"/>
        <end position="795"/>
    </location>
</feature>
<dbReference type="SMART" id="SM00150">
    <property type="entry name" value="SPEC"/>
    <property type="match status" value="5"/>
</dbReference>
<dbReference type="PANTHER" id="PTHR12268">
    <property type="entry name" value="E3 UBIQUITIN-PROTEIN LIGASE KCMF1"/>
    <property type="match status" value="1"/>
</dbReference>